<dbReference type="InterPro" id="IPR017927">
    <property type="entry name" value="FAD-bd_FR_type"/>
</dbReference>
<dbReference type="Pfam" id="PF00175">
    <property type="entry name" value="NAD_binding_1"/>
    <property type="match status" value="1"/>
</dbReference>
<keyword evidence="13" id="KW-0408">Iron</keyword>
<organism evidence="16 17">
    <name type="scientific">Bathycoccus prasinos</name>
    <dbReference type="NCBI Taxonomy" id="41875"/>
    <lineage>
        <taxon>Eukaryota</taxon>
        <taxon>Viridiplantae</taxon>
        <taxon>Chlorophyta</taxon>
        <taxon>Mamiellophyceae</taxon>
        <taxon>Mamiellales</taxon>
        <taxon>Bathycoccaceae</taxon>
        <taxon>Bathycoccus</taxon>
    </lineage>
</organism>
<dbReference type="SUPFAM" id="SSF56512">
    <property type="entry name" value="Nitric oxide (NO) synthase oxygenase domain"/>
    <property type="match status" value="1"/>
</dbReference>
<dbReference type="InterPro" id="IPR004030">
    <property type="entry name" value="NOS_N"/>
</dbReference>
<keyword evidence="10" id="KW-0521">NADP</keyword>
<dbReference type="Pfam" id="PF00258">
    <property type="entry name" value="Flavodoxin_1"/>
    <property type="match status" value="1"/>
</dbReference>
<evidence type="ECO:0000256" key="11">
    <source>
        <dbReference type="ARBA" id="ARBA00022860"/>
    </source>
</evidence>
<dbReference type="SUPFAM" id="SSF52218">
    <property type="entry name" value="Flavoproteins"/>
    <property type="match status" value="1"/>
</dbReference>
<protein>
    <recommendedName>
        <fullName evidence="4">nitric-oxide synthase (NADPH)</fullName>
        <ecNumber evidence="4">1.14.13.39</ecNumber>
    </recommendedName>
</protein>
<evidence type="ECO:0000256" key="8">
    <source>
        <dbReference type="ARBA" id="ARBA00022723"/>
    </source>
</evidence>
<evidence type="ECO:0000256" key="7">
    <source>
        <dbReference type="ARBA" id="ARBA00022643"/>
    </source>
</evidence>
<dbReference type="KEGG" id="bpg:Bathy09g04630"/>
<reference evidence="16 17" key="1">
    <citation type="submission" date="2011-10" db="EMBL/GenBank/DDBJ databases">
        <authorList>
            <person name="Genoscope - CEA"/>
        </authorList>
    </citation>
    <scope>NUCLEOTIDE SEQUENCE [LARGE SCALE GENOMIC DNA]</scope>
    <source>
        <strain evidence="16 17">RCC 1105</strain>
    </source>
</reference>
<evidence type="ECO:0000256" key="2">
    <source>
        <dbReference type="ARBA" id="ARBA00001974"/>
    </source>
</evidence>
<dbReference type="PANTHER" id="PTHR43410:SF1">
    <property type="entry name" value="NITRIC OXIDE SYNTHASE"/>
    <property type="match status" value="1"/>
</dbReference>
<dbReference type="InterPro" id="IPR044943">
    <property type="entry name" value="NOS_dom_1"/>
</dbReference>
<evidence type="ECO:0000313" key="16">
    <source>
        <dbReference type="EMBL" id="CCO66498.1"/>
    </source>
</evidence>
<dbReference type="InterPro" id="IPR023173">
    <property type="entry name" value="NADPH_Cyt_P450_Rdtase_alpha"/>
</dbReference>
<dbReference type="STRING" id="41875.K8F2G6"/>
<evidence type="ECO:0000256" key="13">
    <source>
        <dbReference type="ARBA" id="ARBA00023004"/>
    </source>
</evidence>
<dbReference type="Pfam" id="PF02898">
    <property type="entry name" value="NO_synthase"/>
    <property type="match status" value="1"/>
</dbReference>
<keyword evidence="9" id="KW-0274">FAD</keyword>
<dbReference type="InterPro" id="IPR017938">
    <property type="entry name" value="Riboflavin_synthase-like_b-brl"/>
</dbReference>
<evidence type="ECO:0000256" key="4">
    <source>
        <dbReference type="ARBA" id="ARBA00012989"/>
    </source>
</evidence>
<gene>
    <name evidence="16" type="ORF">Bathy09g04630</name>
</gene>
<dbReference type="OrthoDB" id="1688044at2759"/>
<dbReference type="PROSITE" id="PS50902">
    <property type="entry name" value="FLAVODOXIN_LIKE"/>
    <property type="match status" value="1"/>
</dbReference>
<proteinExistence type="inferred from homology"/>
<dbReference type="Gene3D" id="3.90.440.10">
    <property type="entry name" value="Nitric Oxide Synthase,Heme Domain,Chain A domain 2"/>
    <property type="match status" value="1"/>
</dbReference>
<dbReference type="eggNOG" id="KOG1158">
    <property type="taxonomic scope" value="Eukaryota"/>
</dbReference>
<keyword evidence="12" id="KW-0560">Oxidoreductase</keyword>
<evidence type="ECO:0000256" key="5">
    <source>
        <dbReference type="ARBA" id="ARBA00022617"/>
    </source>
</evidence>
<evidence type="ECO:0000256" key="6">
    <source>
        <dbReference type="ARBA" id="ARBA00022630"/>
    </source>
</evidence>
<dbReference type="GO" id="GO:0005516">
    <property type="term" value="F:calmodulin binding"/>
    <property type="evidence" value="ECO:0007669"/>
    <property type="project" value="UniProtKB-KW"/>
</dbReference>
<dbReference type="GO" id="GO:0010181">
    <property type="term" value="F:FMN binding"/>
    <property type="evidence" value="ECO:0007669"/>
    <property type="project" value="InterPro"/>
</dbReference>
<dbReference type="PRINTS" id="PR00371">
    <property type="entry name" value="FPNCR"/>
</dbReference>
<keyword evidence="6" id="KW-0285">Flavoprotein</keyword>
<evidence type="ECO:0000256" key="1">
    <source>
        <dbReference type="ARBA" id="ARBA00001917"/>
    </source>
</evidence>
<dbReference type="Gene3D" id="3.90.1230.10">
    <property type="entry name" value="Nitric Oxide Synthase, Chain A, domain 3"/>
    <property type="match status" value="1"/>
</dbReference>
<dbReference type="GO" id="GO:0004517">
    <property type="term" value="F:nitric-oxide synthase activity"/>
    <property type="evidence" value="ECO:0007669"/>
    <property type="project" value="UniProtKB-EC"/>
</dbReference>
<dbReference type="InterPro" id="IPR001433">
    <property type="entry name" value="OxRdtase_FAD/NAD-bd"/>
</dbReference>
<dbReference type="InterPro" id="IPR003097">
    <property type="entry name" value="CysJ-like_FAD-binding"/>
</dbReference>
<evidence type="ECO:0000256" key="9">
    <source>
        <dbReference type="ARBA" id="ARBA00022827"/>
    </source>
</evidence>
<dbReference type="InterPro" id="IPR039261">
    <property type="entry name" value="FNR_nucleotide-bd"/>
</dbReference>
<dbReference type="Proteomes" id="UP000198341">
    <property type="component" value="Chromosome 9"/>
</dbReference>
<evidence type="ECO:0000259" key="15">
    <source>
        <dbReference type="PROSITE" id="PS51384"/>
    </source>
</evidence>
<dbReference type="InterPro" id="IPR044940">
    <property type="entry name" value="NOS_dom_2"/>
</dbReference>
<feature type="domain" description="Flavodoxin-like" evidence="14">
    <location>
        <begin position="466"/>
        <end position="610"/>
    </location>
</feature>
<dbReference type="RefSeq" id="XP_007510938.1">
    <property type="nucleotide sequence ID" value="XM_007510876.1"/>
</dbReference>
<evidence type="ECO:0000256" key="12">
    <source>
        <dbReference type="ARBA" id="ARBA00023002"/>
    </source>
</evidence>
<dbReference type="InterPro" id="IPR036119">
    <property type="entry name" value="NOS_N_sf"/>
</dbReference>
<dbReference type="EMBL" id="FO082270">
    <property type="protein sequence ID" value="CCO66498.1"/>
    <property type="molecule type" value="Genomic_DNA"/>
</dbReference>
<dbReference type="GO" id="GO:0046872">
    <property type="term" value="F:metal ion binding"/>
    <property type="evidence" value="ECO:0007669"/>
    <property type="project" value="UniProtKB-KW"/>
</dbReference>
<dbReference type="Gene3D" id="1.20.990.10">
    <property type="entry name" value="NADPH-cytochrome p450 Reductase, Chain A, domain 3"/>
    <property type="match status" value="1"/>
</dbReference>
<dbReference type="Pfam" id="PF00667">
    <property type="entry name" value="FAD_binding_1"/>
    <property type="match status" value="1"/>
</dbReference>
<dbReference type="Gene3D" id="3.40.50.360">
    <property type="match status" value="1"/>
</dbReference>
<keyword evidence="11" id="KW-0112">Calmodulin-binding</keyword>
<evidence type="ECO:0000259" key="14">
    <source>
        <dbReference type="PROSITE" id="PS50902"/>
    </source>
</evidence>
<feature type="domain" description="FAD-binding FR-type" evidence="15">
    <location>
        <begin position="659"/>
        <end position="913"/>
    </location>
</feature>
<dbReference type="GO" id="GO:0006809">
    <property type="term" value="P:nitric oxide biosynthetic process"/>
    <property type="evidence" value="ECO:0007669"/>
    <property type="project" value="InterPro"/>
</dbReference>
<comment type="cofactor">
    <cofactor evidence="2">
        <name>FAD</name>
        <dbReference type="ChEBI" id="CHEBI:57692"/>
    </cofactor>
</comment>
<dbReference type="Gene3D" id="2.40.30.10">
    <property type="entry name" value="Translation factors"/>
    <property type="match status" value="1"/>
</dbReference>
<evidence type="ECO:0000256" key="10">
    <source>
        <dbReference type="ARBA" id="ARBA00022857"/>
    </source>
</evidence>
<comment type="similarity">
    <text evidence="3">Belongs to the NOS family.</text>
</comment>
<dbReference type="Gene3D" id="3.90.340.10">
    <property type="entry name" value="Nitric Oxide Synthase, Chain A, domain 1"/>
    <property type="match status" value="1"/>
</dbReference>
<evidence type="ECO:0000313" key="17">
    <source>
        <dbReference type="Proteomes" id="UP000198341"/>
    </source>
</evidence>
<name>K8F2G6_9CHLO</name>
<dbReference type="SUPFAM" id="SSF63380">
    <property type="entry name" value="Riboflavin synthase domain-like"/>
    <property type="match status" value="1"/>
</dbReference>
<sequence length="1080" mass="120596">MADEDECSNVLPVSRCPFGHGTATVDPYPGYVHGKHPAVCPRGCVPLKADVSKAEAPKDKLKREATEFIELYGKENKVSEEDTMRRVAEVLESIESTGTYTHTIDEIRHGARVSWRNAPKCINRKFYNTLDVIDAREATTNEQMFEAIKTHLKRGIGADHIPVLMTVFRPQTPGMDDGPRIWNSQLIRYAGHRGNGEEVIGDPAELNFTDTVKKYFSWVPKSGSPGMFDCLPLVLQIDPKQPPSIFELPEECLLEVPIHHPNVPEISSLGLKWYGIPAVSNITLDLGGLHYTAAPFNGWYMVTEIATRNFGDESRYNLLPKIAEAMGIDSSTEETLWRDHALAAVNFAVLYSFKRARVSIVDHHTAAASFAQWHAEELKKRGYCPGNWKWIIPPTASSTSSIYLGLNKMTEYTLKPALVGGMSAKSLVTRAIANGFFTPSGPGGSMMRATLAVAKWSKRVRRVHGGVVLFASDGGRTQSRATWMWSFLRQRLPMIRPVNIANPDVDFKTAIGECGFIMLLASTTGSGQIPTGSQLFLDWVNSDEGKDILKDKYFSVCAFGSKAYPKFCAGGKQFAAALRDVGASEMFNVVCIDQLDCEDVGVQKYMRSVFDWLLSKEKMTPGVNQLLKDSLASGKAIQPPFAIKLLAHDVHGKRTEYERPGVTATLVERELLGSAERLSTVSVTFELQDVRKGVEYYKPGDHVAVWPRTSEAQGRFFAAHFGIEYKEFIEIVSLEDSFFSLKLAIDPAIPRRVSVADLFTKILDINAEPPAEMLASLANYVDESECKQMLEKLAREEDFRREWLEQTGVCVRTIFEQFPTLSTIHNRDKTVGVRMLQDILLQIPKLRARFYSVSSAPDVCGNARFALTVGRLVYRSADNARINLGFCSDFIATLSIGTNVTVELRPAPMFRMPKSNARPIIMLCAGTGIAPFKGFVDQLTVRSEPGAETWLIYGCRTRSNELYAQDMRRAEQSGHLTKYLVAYSREEGQLKTYVDAKMRQHADDIRRLVLNEDAHVYVCGDVRIETSVQTALTEIMGGPEAFRALERSNKYHLDIFGAFDVQKQNENKLANARKSLSMRE</sequence>
<keyword evidence="7" id="KW-0288">FMN</keyword>
<keyword evidence="8" id="KW-0479">Metal-binding</keyword>
<dbReference type="InterPro" id="IPR001709">
    <property type="entry name" value="Flavoprot_Pyr_Nucl_cyt_Rdtase"/>
</dbReference>
<dbReference type="EC" id="1.14.13.39" evidence="4"/>
<dbReference type="SUPFAM" id="SSF52343">
    <property type="entry name" value="Ferredoxin reductase-like, C-terminal NADP-linked domain"/>
    <property type="match status" value="1"/>
</dbReference>
<dbReference type="InterPro" id="IPR044944">
    <property type="entry name" value="NOS_dom_3"/>
</dbReference>
<dbReference type="PROSITE" id="PS51384">
    <property type="entry name" value="FAD_FR"/>
    <property type="match status" value="1"/>
</dbReference>
<keyword evidence="17" id="KW-1185">Reference proteome</keyword>
<evidence type="ECO:0000256" key="3">
    <source>
        <dbReference type="ARBA" id="ARBA00006267"/>
    </source>
</evidence>
<dbReference type="AlphaFoldDB" id="K8F2G6"/>
<dbReference type="InterPro" id="IPR008254">
    <property type="entry name" value="Flavodoxin/NO_synth"/>
</dbReference>
<dbReference type="GeneID" id="19013969"/>
<dbReference type="InterPro" id="IPR029039">
    <property type="entry name" value="Flavoprotein-like_sf"/>
</dbReference>
<comment type="cofactor">
    <cofactor evidence="1">
        <name>FMN</name>
        <dbReference type="ChEBI" id="CHEBI:58210"/>
    </cofactor>
</comment>
<dbReference type="PANTHER" id="PTHR43410">
    <property type="entry name" value="NITRIC OXIDE SYNTHASE OXYGENASE"/>
    <property type="match status" value="1"/>
</dbReference>
<dbReference type="SMR" id="K8F2G6"/>
<dbReference type="InterPro" id="IPR050607">
    <property type="entry name" value="NOS"/>
</dbReference>
<keyword evidence="5" id="KW-0349">Heme</keyword>
<dbReference type="Gene3D" id="3.40.50.80">
    <property type="entry name" value="Nucleotide-binding domain of ferredoxin-NADP reductase (FNR) module"/>
    <property type="match status" value="1"/>
</dbReference>
<accession>K8F2G6</accession>